<evidence type="ECO:0000313" key="8">
    <source>
        <dbReference type="Proteomes" id="UP000244450"/>
    </source>
</evidence>
<dbReference type="GO" id="GO:0004252">
    <property type="term" value="F:serine-type endopeptidase activity"/>
    <property type="evidence" value="ECO:0007669"/>
    <property type="project" value="UniProtKB-UniRule"/>
</dbReference>
<dbReference type="GO" id="GO:0006508">
    <property type="term" value="P:proteolysis"/>
    <property type="evidence" value="ECO:0007669"/>
    <property type="project" value="UniProtKB-KW"/>
</dbReference>
<comment type="similarity">
    <text evidence="1 5">Belongs to the peptidase S8 family.</text>
</comment>
<feature type="active site" description="Charge relay system" evidence="5">
    <location>
        <position position="421"/>
    </location>
</feature>
<dbReference type="InterPro" id="IPR050131">
    <property type="entry name" value="Peptidase_S8_subtilisin-like"/>
</dbReference>
<dbReference type="Proteomes" id="UP000244450">
    <property type="component" value="Unassembled WGS sequence"/>
</dbReference>
<evidence type="ECO:0000259" key="6">
    <source>
        <dbReference type="Pfam" id="PF00082"/>
    </source>
</evidence>
<dbReference type="PANTHER" id="PTHR43806">
    <property type="entry name" value="PEPTIDASE S8"/>
    <property type="match status" value="1"/>
</dbReference>
<dbReference type="PROSITE" id="PS00138">
    <property type="entry name" value="SUBTILASE_SER"/>
    <property type="match status" value="1"/>
</dbReference>
<keyword evidence="8" id="KW-1185">Reference proteome</keyword>
<dbReference type="Pfam" id="PF00082">
    <property type="entry name" value="Peptidase_S8"/>
    <property type="match status" value="1"/>
</dbReference>
<dbReference type="NCBIfam" id="TIGR04183">
    <property type="entry name" value="Por_Secre_tail"/>
    <property type="match status" value="1"/>
</dbReference>
<dbReference type="EMBL" id="QCYK01000001">
    <property type="protein sequence ID" value="PUZ29347.1"/>
    <property type="molecule type" value="Genomic_DNA"/>
</dbReference>
<dbReference type="InterPro" id="IPR000209">
    <property type="entry name" value="Peptidase_S8/S53_dom"/>
</dbReference>
<comment type="caution">
    <text evidence="7">The sequence shown here is derived from an EMBL/GenBank/DDBJ whole genome shotgun (WGS) entry which is preliminary data.</text>
</comment>
<keyword evidence="4 5" id="KW-0720">Serine protease</keyword>
<name>A0A2T7BNT9_9BACT</name>
<sequence>MYIYNAPAALCGRRFCLYFRHMQLPMMPYRLLVLLLFFPLATRAQAPRYVISFTDKGHSPYSISNPSPYLSARALERRQRMHLDIDSTDLPVTAAYTDSLLAAGNVKLLYTSRWFNQAIIQTSDAAALQKILQMPFVKSSSAAMQRTNANVYTSKFNSQRTAAITETAPSDYGNGYTQIHLHNGGYLHNKGYTGQGMLIAVLDEGFPGVDTNAGFAALRNANGIVQTFGFSTADANVYASGIHGAECLSIMAAHLPGQLIGTAPDARYALYQTEEAATEQPIEENNWAAAAERADSLGADIISSSLGYSTFDNPAYDYTYADMNGRTSLVSKAATMAARKGMIVVNANGNEGSTAWHYLTTPADADSILAVGAVTSTRMPAAFSGYGPAADGRIKPDVAAMGQATALLNTNGSVVTGNGTSFATPVMAGLVACLWQAYPQVSNIRLLQVIRACSDHYTAPDSRVGYGIPDFKLAFDTLAKVTAADSALIAQRLDNGTLRALPNPFTTTLHIYYAAHGNDPVQLALYNALGQLVRRQTVAAPANGLGTTEWNDTGSLAPGPYFLHYVQGSARAGTKLIKLNQ</sequence>
<dbReference type="SUPFAM" id="SSF52743">
    <property type="entry name" value="Subtilisin-like"/>
    <property type="match status" value="1"/>
</dbReference>
<evidence type="ECO:0000256" key="3">
    <source>
        <dbReference type="ARBA" id="ARBA00022801"/>
    </source>
</evidence>
<dbReference type="AlphaFoldDB" id="A0A2T7BNT9"/>
<keyword evidence="3 5" id="KW-0378">Hydrolase</keyword>
<dbReference type="PANTHER" id="PTHR43806:SF67">
    <property type="entry name" value="EGF-LIKE DOMAIN-CONTAINING PROTEIN"/>
    <property type="match status" value="1"/>
</dbReference>
<protein>
    <submittedName>
        <fullName evidence="7">Peptidase S8</fullName>
    </submittedName>
</protein>
<keyword evidence="2 5" id="KW-0645">Protease</keyword>
<dbReference type="OrthoDB" id="9792152at2"/>
<evidence type="ECO:0000313" key="7">
    <source>
        <dbReference type="EMBL" id="PUZ29347.1"/>
    </source>
</evidence>
<evidence type="ECO:0000256" key="1">
    <source>
        <dbReference type="ARBA" id="ARBA00011073"/>
    </source>
</evidence>
<dbReference type="Gene3D" id="3.40.50.200">
    <property type="entry name" value="Peptidase S8/S53 domain"/>
    <property type="match status" value="1"/>
</dbReference>
<evidence type="ECO:0000256" key="5">
    <source>
        <dbReference type="PROSITE-ProRule" id="PRU01240"/>
    </source>
</evidence>
<accession>A0A2T7BNT9</accession>
<feature type="active site" description="Charge relay system" evidence="5">
    <location>
        <position position="203"/>
    </location>
</feature>
<dbReference type="CDD" id="cd07493">
    <property type="entry name" value="Peptidases_S8_9"/>
    <property type="match status" value="1"/>
</dbReference>
<feature type="active site" description="Charge relay system" evidence="5">
    <location>
        <position position="243"/>
    </location>
</feature>
<reference evidence="7 8" key="1">
    <citation type="submission" date="2018-04" db="EMBL/GenBank/DDBJ databases">
        <title>Chitinophaga fuyangensis sp. nov., isolated from soil in a chemical factory.</title>
        <authorList>
            <person name="Chen K."/>
        </authorList>
    </citation>
    <scope>NUCLEOTIDE SEQUENCE [LARGE SCALE GENOMIC DNA]</scope>
    <source>
        <strain evidence="7 8">LY-1</strain>
    </source>
</reference>
<evidence type="ECO:0000256" key="4">
    <source>
        <dbReference type="ARBA" id="ARBA00022825"/>
    </source>
</evidence>
<dbReference type="InterPro" id="IPR015500">
    <property type="entry name" value="Peptidase_S8_subtilisin-rel"/>
</dbReference>
<dbReference type="InterPro" id="IPR026444">
    <property type="entry name" value="Secre_tail"/>
</dbReference>
<gene>
    <name evidence="7" type="ORF">DCC81_07785</name>
</gene>
<dbReference type="InterPro" id="IPR023828">
    <property type="entry name" value="Peptidase_S8_Ser-AS"/>
</dbReference>
<evidence type="ECO:0000256" key="2">
    <source>
        <dbReference type="ARBA" id="ARBA00022670"/>
    </source>
</evidence>
<organism evidence="7 8">
    <name type="scientific">Chitinophaga parva</name>
    <dbReference type="NCBI Taxonomy" id="2169414"/>
    <lineage>
        <taxon>Bacteria</taxon>
        <taxon>Pseudomonadati</taxon>
        <taxon>Bacteroidota</taxon>
        <taxon>Chitinophagia</taxon>
        <taxon>Chitinophagales</taxon>
        <taxon>Chitinophagaceae</taxon>
        <taxon>Chitinophaga</taxon>
    </lineage>
</organism>
<proteinExistence type="inferred from homology"/>
<dbReference type="InterPro" id="IPR036852">
    <property type="entry name" value="Peptidase_S8/S53_dom_sf"/>
</dbReference>
<feature type="domain" description="Peptidase S8/S53" evidence="6">
    <location>
        <begin position="194"/>
        <end position="467"/>
    </location>
</feature>
<dbReference type="PRINTS" id="PR00723">
    <property type="entry name" value="SUBTILISIN"/>
</dbReference>
<dbReference type="PROSITE" id="PS51892">
    <property type="entry name" value="SUBTILASE"/>
    <property type="match status" value="1"/>
</dbReference>